<dbReference type="AlphaFoldDB" id="A0A540NK35"/>
<evidence type="ECO:0000313" key="2">
    <source>
        <dbReference type="Proteomes" id="UP000315295"/>
    </source>
</evidence>
<dbReference type="PANTHER" id="PTHR11697">
    <property type="entry name" value="GENERAL TRANSCRIPTION FACTOR 2-RELATED ZINC FINGER PROTEIN"/>
    <property type="match status" value="1"/>
</dbReference>
<organism evidence="1 2">
    <name type="scientific">Malus baccata</name>
    <name type="common">Siberian crab apple</name>
    <name type="synonym">Pyrus baccata</name>
    <dbReference type="NCBI Taxonomy" id="106549"/>
    <lineage>
        <taxon>Eukaryota</taxon>
        <taxon>Viridiplantae</taxon>
        <taxon>Streptophyta</taxon>
        <taxon>Embryophyta</taxon>
        <taxon>Tracheophyta</taxon>
        <taxon>Spermatophyta</taxon>
        <taxon>Magnoliopsida</taxon>
        <taxon>eudicotyledons</taxon>
        <taxon>Gunneridae</taxon>
        <taxon>Pentapetalae</taxon>
        <taxon>rosids</taxon>
        <taxon>fabids</taxon>
        <taxon>Rosales</taxon>
        <taxon>Rosaceae</taxon>
        <taxon>Amygdaloideae</taxon>
        <taxon>Maleae</taxon>
        <taxon>Malus</taxon>
    </lineage>
</organism>
<evidence type="ECO:0008006" key="3">
    <source>
        <dbReference type="Google" id="ProtNLM"/>
    </source>
</evidence>
<dbReference type="PANTHER" id="PTHR11697:SF230">
    <property type="entry name" value="ZINC FINGER, MYM DOMAIN CONTAINING 1"/>
    <property type="match status" value="1"/>
</dbReference>
<proteinExistence type="predicted"/>
<accession>A0A540NK35</accession>
<comment type="caution">
    <text evidence="1">The sequence shown here is derived from an EMBL/GenBank/DDBJ whole genome shotgun (WGS) entry which is preliminary data.</text>
</comment>
<dbReference type="EMBL" id="VIEB01000030">
    <property type="protein sequence ID" value="TQE11402.1"/>
    <property type="molecule type" value="Genomic_DNA"/>
</dbReference>
<gene>
    <name evidence="1" type="ORF">C1H46_002965</name>
</gene>
<evidence type="ECO:0000313" key="1">
    <source>
        <dbReference type="EMBL" id="TQE11402.1"/>
    </source>
</evidence>
<dbReference type="InterPro" id="IPR055298">
    <property type="entry name" value="AtLOH3-like"/>
</dbReference>
<dbReference type="STRING" id="106549.A0A540NK35"/>
<sequence length="164" mass="19137">MEDLHFVPGKSRRKAPKITNFHYYCVDLYFQVLDMQLKELNDSFNEVNTELLLYMACLSLVNNFASFDKEKIVRLAQLYPQNFDHMDLMNILIQLDNYIQDMKMHSEFSSLRGISDPAKELVKTGRCESYMLVYKLLTLALVLPVATVSMESFFCYEDCENTIA</sequence>
<keyword evidence="2" id="KW-1185">Reference proteome</keyword>
<name>A0A540NK35_MALBA</name>
<protein>
    <recommendedName>
        <fullName evidence="3">HAT C-terminal dimerisation domain-containing protein</fullName>
    </recommendedName>
</protein>
<reference evidence="1 2" key="1">
    <citation type="journal article" date="2019" name="G3 (Bethesda)">
        <title>Sequencing of a Wild Apple (Malus baccata) Genome Unravels the Differences Between Cultivated and Wild Apple Species Regarding Disease Resistance and Cold Tolerance.</title>
        <authorList>
            <person name="Chen X."/>
        </authorList>
    </citation>
    <scope>NUCLEOTIDE SEQUENCE [LARGE SCALE GENOMIC DNA]</scope>
    <source>
        <strain evidence="2">cv. Shandingzi</strain>
        <tissue evidence="1">Leaves</tissue>
    </source>
</reference>
<dbReference type="Proteomes" id="UP000315295">
    <property type="component" value="Unassembled WGS sequence"/>
</dbReference>